<organism evidence="4 5">
    <name type="scientific">Nocardioides lentus</name>
    <dbReference type="NCBI Taxonomy" id="338077"/>
    <lineage>
        <taxon>Bacteria</taxon>
        <taxon>Bacillati</taxon>
        <taxon>Actinomycetota</taxon>
        <taxon>Actinomycetes</taxon>
        <taxon>Propionibacteriales</taxon>
        <taxon>Nocardioidaceae</taxon>
        <taxon>Nocardioides</taxon>
    </lineage>
</organism>
<feature type="region of interest" description="Disordered" evidence="3">
    <location>
        <begin position="1"/>
        <end position="41"/>
    </location>
</feature>
<dbReference type="Proteomes" id="UP001501612">
    <property type="component" value="Unassembled WGS sequence"/>
</dbReference>
<gene>
    <name evidence="2 4" type="primary">mca</name>
    <name evidence="4" type="ORF">GCM10009737_18980</name>
</gene>
<evidence type="ECO:0000256" key="2">
    <source>
        <dbReference type="HAMAP-Rule" id="MF_01482"/>
    </source>
</evidence>
<feature type="binding site" evidence="2">
    <location>
        <position position="56"/>
    </location>
    <ligand>
        <name>Zn(2+)</name>
        <dbReference type="ChEBI" id="CHEBI:29105"/>
    </ligand>
</feature>
<dbReference type="InterPro" id="IPR024078">
    <property type="entry name" value="LmbE-like_dom_sf"/>
</dbReference>
<protein>
    <recommendedName>
        <fullName evidence="2">Mycothiol S-conjugate amidase</fullName>
        <ecNumber evidence="2">3.5.1.115</ecNumber>
    </recommendedName>
</protein>
<dbReference type="EMBL" id="BAAAMY010000004">
    <property type="protein sequence ID" value="GAA1917751.1"/>
    <property type="molecule type" value="Genomic_DNA"/>
</dbReference>
<feature type="binding site" evidence="2">
    <location>
        <position position="183"/>
    </location>
    <ligand>
        <name>Zn(2+)</name>
        <dbReference type="ChEBI" id="CHEBI:29105"/>
    </ligand>
</feature>
<dbReference type="InterPro" id="IPR017811">
    <property type="entry name" value="Mca"/>
</dbReference>
<reference evidence="4 5" key="1">
    <citation type="journal article" date="2019" name="Int. J. Syst. Evol. Microbiol.">
        <title>The Global Catalogue of Microorganisms (GCM) 10K type strain sequencing project: providing services to taxonomists for standard genome sequencing and annotation.</title>
        <authorList>
            <consortium name="The Broad Institute Genomics Platform"/>
            <consortium name="The Broad Institute Genome Sequencing Center for Infectious Disease"/>
            <person name="Wu L."/>
            <person name="Ma J."/>
        </authorList>
    </citation>
    <scope>NUCLEOTIDE SEQUENCE [LARGE SCALE GENOMIC DNA]</scope>
    <source>
        <strain evidence="4 5">JCM 14046</strain>
    </source>
</reference>
<keyword evidence="2" id="KW-0378">Hydrolase</keyword>
<feature type="region of interest" description="Disordered" evidence="3">
    <location>
        <begin position="314"/>
        <end position="336"/>
    </location>
</feature>
<dbReference type="HAMAP" id="MF_01482">
    <property type="entry name" value="Mca"/>
    <property type="match status" value="1"/>
</dbReference>
<proteinExistence type="inferred from homology"/>
<dbReference type="NCBIfam" id="TIGR03446">
    <property type="entry name" value="mycothiol_Mca"/>
    <property type="match status" value="1"/>
</dbReference>
<comment type="subunit">
    <text evidence="2">Monomer.</text>
</comment>
<comment type="cofactor">
    <cofactor evidence="2">
        <name>Zn(2+)</name>
        <dbReference type="ChEBI" id="CHEBI:29105"/>
    </cofactor>
    <text evidence="2">Binds 1 zinc ion per subunit.</text>
</comment>
<comment type="function">
    <text evidence="2">A mycothiol (MSH, N-acetylcysteinyl-glucosaminyl-inositol) S-conjugate amidase, it recycles conjugated MSH to the N-acetyl cysteine conjugate (AcCys S-conjugate, a mercapturic acid) and the MSH precursor. Involved in MSH-dependent detoxification of a number of alkylating agents and antibiotics.</text>
</comment>
<evidence type="ECO:0000256" key="1">
    <source>
        <dbReference type="ARBA" id="ARBA00022833"/>
    </source>
</evidence>
<sequence>MHEDASPEAQRETHRAHGEHHEGAHTDTAATARRAAAHGGPRSGLRLMHVHAHPDDESSKGAASTAMYVDQGAEVHVVTCTGGERGSILNPRMDRPDVLENMTEVRRAEMDAAREILGITQHWLGFVDSGWPDGDPKPPLPEGCFGLVPVEEAAEALVRLIRQVRPHVVTTYDERGGYPHPDHVMCHRVSVAAFEAAGDPDAYPEAGQPWTPSKLYYHHSFNRPRMTAIHEAMLERGLESPWAERLASWEPEPEWDARITTRVPCADYFEVRDRALLAHATQIDPDGHWFAVPMELSQSVWPTEDFERVVDRTGAPLPEDDLFAGVTPDPGAASAQ</sequence>
<dbReference type="PANTHER" id="PTHR12993">
    <property type="entry name" value="N-ACETYLGLUCOSAMINYL-PHOSPHATIDYLINOSITOL DE-N-ACETYLASE-RELATED"/>
    <property type="match status" value="1"/>
</dbReference>
<comment type="catalytic activity">
    <reaction evidence="2">
        <text>mycothiol S-conjugate + H2O = an N-acetyl-L-cysteine-S-conjugate + 1D-myo-inositol 2-amino-2-deoxy-alpha-D-glucopyranoside</text>
        <dbReference type="Rhea" id="RHEA:36543"/>
        <dbReference type="ChEBI" id="CHEBI:15377"/>
        <dbReference type="ChEBI" id="CHEBI:58718"/>
        <dbReference type="ChEBI" id="CHEBI:58886"/>
        <dbReference type="ChEBI" id="CHEBI:59633"/>
        <dbReference type="EC" id="3.5.1.115"/>
    </reaction>
</comment>
<comment type="caution">
    <text evidence="4">The sequence shown here is derived from an EMBL/GenBank/DDBJ whole genome shotgun (WGS) entry which is preliminary data.</text>
</comment>
<dbReference type="EC" id="3.5.1.115" evidence="2"/>
<dbReference type="SUPFAM" id="SSF102588">
    <property type="entry name" value="LmbE-like"/>
    <property type="match status" value="1"/>
</dbReference>
<evidence type="ECO:0000313" key="5">
    <source>
        <dbReference type="Proteomes" id="UP001501612"/>
    </source>
</evidence>
<dbReference type="InterPro" id="IPR003737">
    <property type="entry name" value="GlcNAc_PI_deacetylase-related"/>
</dbReference>
<evidence type="ECO:0000256" key="3">
    <source>
        <dbReference type="SAM" id="MobiDB-lite"/>
    </source>
</evidence>
<comment type="similarity">
    <text evidence="2">Belongs to the MshB deacetylase family. Mca subfamily.</text>
</comment>
<dbReference type="PANTHER" id="PTHR12993:SF11">
    <property type="entry name" value="N-ACETYLGLUCOSAMINYL-PHOSPHATIDYLINOSITOL DE-N-ACETYLASE"/>
    <property type="match status" value="1"/>
</dbReference>
<dbReference type="Pfam" id="PF02585">
    <property type="entry name" value="PIG-L"/>
    <property type="match status" value="1"/>
</dbReference>
<feature type="compositionally biased region" description="Basic and acidic residues" evidence="3">
    <location>
        <begin position="1"/>
        <end position="25"/>
    </location>
</feature>
<name>A0ABN2PBS8_9ACTN</name>
<keyword evidence="1 2" id="KW-0862">Zinc</keyword>
<evidence type="ECO:0000313" key="4">
    <source>
        <dbReference type="EMBL" id="GAA1917751.1"/>
    </source>
</evidence>
<dbReference type="Gene3D" id="3.40.50.10320">
    <property type="entry name" value="LmbE-like"/>
    <property type="match status" value="1"/>
</dbReference>
<keyword evidence="5" id="KW-1185">Reference proteome</keyword>
<feature type="binding site" evidence="2">
    <location>
        <position position="53"/>
    </location>
    <ligand>
        <name>Zn(2+)</name>
        <dbReference type="ChEBI" id="CHEBI:29105"/>
    </ligand>
</feature>
<accession>A0ABN2PBS8</accession>
<keyword evidence="2" id="KW-0479">Metal-binding</keyword>
<feature type="compositionally biased region" description="Low complexity" evidence="3">
    <location>
        <begin position="26"/>
        <end position="40"/>
    </location>
</feature>